<name>A0A9D4S3Q3_DREPO</name>
<gene>
    <name evidence="1" type="ORF">DPMN_013479</name>
</gene>
<organism evidence="1 2">
    <name type="scientific">Dreissena polymorpha</name>
    <name type="common">Zebra mussel</name>
    <name type="synonym">Mytilus polymorpha</name>
    <dbReference type="NCBI Taxonomy" id="45954"/>
    <lineage>
        <taxon>Eukaryota</taxon>
        <taxon>Metazoa</taxon>
        <taxon>Spiralia</taxon>
        <taxon>Lophotrochozoa</taxon>
        <taxon>Mollusca</taxon>
        <taxon>Bivalvia</taxon>
        <taxon>Autobranchia</taxon>
        <taxon>Heteroconchia</taxon>
        <taxon>Euheterodonta</taxon>
        <taxon>Imparidentia</taxon>
        <taxon>Neoheterodontei</taxon>
        <taxon>Myida</taxon>
        <taxon>Dreissenoidea</taxon>
        <taxon>Dreissenidae</taxon>
        <taxon>Dreissena</taxon>
    </lineage>
</organism>
<dbReference type="Proteomes" id="UP000828390">
    <property type="component" value="Unassembled WGS sequence"/>
</dbReference>
<reference evidence="1" key="1">
    <citation type="journal article" date="2019" name="bioRxiv">
        <title>The Genome of the Zebra Mussel, Dreissena polymorpha: A Resource for Invasive Species Research.</title>
        <authorList>
            <person name="McCartney M.A."/>
            <person name="Auch B."/>
            <person name="Kono T."/>
            <person name="Mallez S."/>
            <person name="Zhang Y."/>
            <person name="Obille A."/>
            <person name="Becker A."/>
            <person name="Abrahante J.E."/>
            <person name="Garbe J."/>
            <person name="Badalamenti J.P."/>
            <person name="Herman A."/>
            <person name="Mangelson H."/>
            <person name="Liachko I."/>
            <person name="Sullivan S."/>
            <person name="Sone E.D."/>
            <person name="Koren S."/>
            <person name="Silverstein K.A.T."/>
            <person name="Beckman K.B."/>
            <person name="Gohl D.M."/>
        </authorList>
    </citation>
    <scope>NUCLEOTIDE SEQUENCE</scope>
    <source>
        <strain evidence="1">Duluth1</strain>
        <tissue evidence="1">Whole animal</tissue>
    </source>
</reference>
<reference evidence="1" key="2">
    <citation type="submission" date="2020-11" db="EMBL/GenBank/DDBJ databases">
        <authorList>
            <person name="McCartney M.A."/>
            <person name="Auch B."/>
            <person name="Kono T."/>
            <person name="Mallez S."/>
            <person name="Becker A."/>
            <person name="Gohl D.M."/>
            <person name="Silverstein K.A.T."/>
            <person name="Koren S."/>
            <person name="Bechman K.B."/>
            <person name="Herman A."/>
            <person name="Abrahante J.E."/>
            <person name="Garbe J."/>
        </authorList>
    </citation>
    <scope>NUCLEOTIDE SEQUENCE</scope>
    <source>
        <strain evidence="1">Duluth1</strain>
        <tissue evidence="1">Whole animal</tissue>
    </source>
</reference>
<evidence type="ECO:0000313" key="1">
    <source>
        <dbReference type="EMBL" id="KAH3889425.1"/>
    </source>
</evidence>
<protein>
    <submittedName>
        <fullName evidence="1">Uncharacterized protein</fullName>
    </submittedName>
</protein>
<dbReference type="AlphaFoldDB" id="A0A9D4S3Q3"/>
<sequence>MCPFEHYRKIWTLSSPLPGRNQYVGFYGGDNKKAPRVGSEPTNSPSLGRRLIHYTLSSHYTPRRYTLVITLSKSGHDTSQGVVITPPRY</sequence>
<comment type="caution">
    <text evidence="1">The sequence shown here is derived from an EMBL/GenBank/DDBJ whole genome shotgun (WGS) entry which is preliminary data.</text>
</comment>
<keyword evidence="2" id="KW-1185">Reference proteome</keyword>
<dbReference type="EMBL" id="JAIWYP010000001">
    <property type="protein sequence ID" value="KAH3889425.1"/>
    <property type="molecule type" value="Genomic_DNA"/>
</dbReference>
<proteinExistence type="predicted"/>
<accession>A0A9D4S3Q3</accession>
<evidence type="ECO:0000313" key="2">
    <source>
        <dbReference type="Proteomes" id="UP000828390"/>
    </source>
</evidence>